<evidence type="ECO:0000313" key="3">
    <source>
        <dbReference type="Proteomes" id="UP000677244"/>
    </source>
</evidence>
<dbReference type="PROSITE" id="PS51257">
    <property type="entry name" value="PROKAR_LIPOPROTEIN"/>
    <property type="match status" value="1"/>
</dbReference>
<organism evidence="2 3">
    <name type="scientific">Niastella soli</name>
    <dbReference type="NCBI Taxonomy" id="2821487"/>
    <lineage>
        <taxon>Bacteria</taxon>
        <taxon>Pseudomonadati</taxon>
        <taxon>Bacteroidota</taxon>
        <taxon>Chitinophagia</taxon>
        <taxon>Chitinophagales</taxon>
        <taxon>Chitinophagaceae</taxon>
        <taxon>Niastella</taxon>
    </lineage>
</organism>
<keyword evidence="3" id="KW-1185">Reference proteome</keyword>
<gene>
    <name evidence="2" type="ORF">J7I42_10035</name>
</gene>
<sequence length="276" mass="31776">MISKQVFPLLLFSLITFLSACDKDDKIDEPEVVIPQSHIKSITWNNGLAGNFVYNADSTLKQIDYTYQNVGGFTGFGWSGNQLTELFDGRSWYKNVFEYDTDGKPVKMRNVPKNDPADTQFQLEFLYSSDKKLETMKYSIVNEQGTQLRRTSTYHYNAAGDLEKVISQSNEGVVTHTIDSYSPPVSFLPAHYIDPTLLENYTIYNIAVLWQLQQLHKLPAKVTRIVKTGSDPEYVDKIEDQAFTVNNYRIEKIQSTTTYPQMPDYTSHYDMVYTYH</sequence>
<proteinExistence type="predicted"/>
<name>A0ABS3YRR6_9BACT</name>
<comment type="caution">
    <text evidence="2">The sequence shown here is derived from an EMBL/GenBank/DDBJ whole genome shotgun (WGS) entry which is preliminary data.</text>
</comment>
<dbReference type="EMBL" id="JAGHKO010000001">
    <property type="protein sequence ID" value="MBO9200601.1"/>
    <property type="molecule type" value="Genomic_DNA"/>
</dbReference>
<dbReference type="RefSeq" id="WP_209138641.1">
    <property type="nucleotide sequence ID" value="NZ_JAGHKO010000001.1"/>
</dbReference>
<dbReference type="Proteomes" id="UP000677244">
    <property type="component" value="Unassembled WGS sequence"/>
</dbReference>
<evidence type="ECO:0008006" key="4">
    <source>
        <dbReference type="Google" id="ProtNLM"/>
    </source>
</evidence>
<evidence type="ECO:0000313" key="2">
    <source>
        <dbReference type="EMBL" id="MBO9200601.1"/>
    </source>
</evidence>
<accession>A0ABS3YRR6</accession>
<keyword evidence="1" id="KW-0732">Signal</keyword>
<feature type="signal peptide" evidence="1">
    <location>
        <begin position="1"/>
        <end position="20"/>
    </location>
</feature>
<evidence type="ECO:0000256" key="1">
    <source>
        <dbReference type="SAM" id="SignalP"/>
    </source>
</evidence>
<feature type="chain" id="PRO_5045879905" description="DUF4595 domain-containing protein" evidence="1">
    <location>
        <begin position="21"/>
        <end position="276"/>
    </location>
</feature>
<reference evidence="2 3" key="1">
    <citation type="submission" date="2021-03" db="EMBL/GenBank/DDBJ databases">
        <title>Assistant Professor.</title>
        <authorList>
            <person name="Huq M.A."/>
        </authorList>
    </citation>
    <scope>NUCLEOTIDE SEQUENCE [LARGE SCALE GENOMIC DNA]</scope>
    <source>
        <strain evidence="2 3">MAH-29</strain>
    </source>
</reference>
<protein>
    <recommendedName>
        <fullName evidence="4">DUF4595 domain-containing protein</fullName>
    </recommendedName>
</protein>